<proteinExistence type="predicted"/>
<dbReference type="AlphaFoldDB" id="A0A5J4VUW2"/>
<evidence type="ECO:0000313" key="2">
    <source>
        <dbReference type="Proteomes" id="UP000324800"/>
    </source>
</evidence>
<dbReference type="EMBL" id="SNRW01005019">
    <property type="protein sequence ID" value="KAA6385966.1"/>
    <property type="molecule type" value="Genomic_DNA"/>
</dbReference>
<gene>
    <name evidence="1" type="ORF">EZS28_018507</name>
</gene>
<evidence type="ECO:0000313" key="1">
    <source>
        <dbReference type="EMBL" id="KAA6385966.1"/>
    </source>
</evidence>
<dbReference type="Proteomes" id="UP000324800">
    <property type="component" value="Unassembled WGS sequence"/>
</dbReference>
<organism evidence="1 2">
    <name type="scientific">Streblomastix strix</name>
    <dbReference type="NCBI Taxonomy" id="222440"/>
    <lineage>
        <taxon>Eukaryota</taxon>
        <taxon>Metamonada</taxon>
        <taxon>Preaxostyla</taxon>
        <taxon>Oxymonadida</taxon>
        <taxon>Streblomastigidae</taxon>
        <taxon>Streblomastix</taxon>
    </lineage>
</organism>
<protein>
    <submittedName>
        <fullName evidence="1">Uncharacterized protein</fullName>
    </submittedName>
</protein>
<name>A0A5J4VUW2_9EUKA</name>
<comment type="caution">
    <text evidence="1">The sequence shown here is derived from an EMBL/GenBank/DDBJ whole genome shotgun (WGS) entry which is preliminary data.</text>
</comment>
<reference evidence="1 2" key="1">
    <citation type="submission" date="2019-03" db="EMBL/GenBank/DDBJ databases">
        <title>Single cell metagenomics reveals metabolic interactions within the superorganism composed of flagellate Streblomastix strix and complex community of Bacteroidetes bacteria on its surface.</title>
        <authorList>
            <person name="Treitli S.C."/>
            <person name="Kolisko M."/>
            <person name="Husnik F."/>
            <person name="Keeling P."/>
            <person name="Hampl V."/>
        </authorList>
    </citation>
    <scope>NUCLEOTIDE SEQUENCE [LARGE SCALE GENOMIC DNA]</scope>
    <source>
        <strain evidence="1">ST1C</strain>
    </source>
</reference>
<accession>A0A5J4VUW2</accession>
<sequence>MQLCAKNLDNIIEATDEFEQSLTTPRGNVTRRYNPTYDYTLFFITQQCERNSNGPLIFDGTDTQNYNASIELKGLPIFRGAPDIYCKVNSNEKHQSPPILYIFQEIFGNLAQSVDDLAITIQHIHMMKLLDNQRLRND</sequence>